<proteinExistence type="inferred from homology"/>
<gene>
    <name evidence="7" type="ORF">ENW00_03975</name>
</gene>
<keyword evidence="3 5" id="KW-0326">Glycosidase</keyword>
<dbReference type="EMBL" id="DTIN01000014">
    <property type="protein sequence ID" value="HFX13305.1"/>
    <property type="molecule type" value="Genomic_DNA"/>
</dbReference>
<comment type="catalytic activity">
    <reaction evidence="5">
        <text>Endohydrolysis of (1-&gt;4)-beta-D-xylosidic linkages in xylans.</text>
        <dbReference type="EC" id="3.2.1.8"/>
    </reaction>
</comment>
<evidence type="ECO:0000256" key="3">
    <source>
        <dbReference type="ARBA" id="ARBA00023295"/>
    </source>
</evidence>
<dbReference type="GO" id="GO:0045493">
    <property type="term" value="P:xylan catabolic process"/>
    <property type="evidence" value="ECO:0007669"/>
    <property type="project" value="UniProtKB-KW"/>
</dbReference>
<sequence>MEIPSLKEVYKDYFLIGAAVSNLNIYNYEELLKKHFNSLTPENQMKWEVIHPRPYVYNFDPADEIVEFAMKNGMKVRGHTLVWHNQTPPWVFAGKEGGTGTKEEILERLKEHIREVVGHYKGKVYAWDVVNEALSDNPYEFLRKAPWYDICGEEVIEKAFIWAHEVDPNAKLFYNDYNLEDPVKREKAYQLVKRLKEKGVPIHGIGIQGHWTLSWPTPKMLEDSIKRFLELGVEVQITEFDISIYYDRNENNNFKVPPEDRLERQAQLYKEAFAILRKYKGKVTGVTFWGVADDYTWLFFWPVRGREDYPLLFDKNHNPKKAFWEIVNF</sequence>
<protein>
    <recommendedName>
        <fullName evidence="5">Beta-xylanase</fullName>
        <ecNumber evidence="5">3.2.1.8</ecNumber>
    </recommendedName>
</protein>
<keyword evidence="4 5" id="KW-0624">Polysaccharide degradation</keyword>
<dbReference type="PANTHER" id="PTHR31490">
    <property type="entry name" value="GLYCOSYL HYDROLASE"/>
    <property type="match status" value="1"/>
</dbReference>
<name>A0A7C3RW36_DICTH</name>
<evidence type="ECO:0000259" key="6">
    <source>
        <dbReference type="PROSITE" id="PS51760"/>
    </source>
</evidence>
<dbReference type="SUPFAM" id="SSF51445">
    <property type="entry name" value="(Trans)glycosidases"/>
    <property type="match status" value="1"/>
</dbReference>
<feature type="domain" description="GH10" evidence="6">
    <location>
        <begin position="1"/>
        <end position="329"/>
    </location>
</feature>
<dbReference type="PRINTS" id="PR00134">
    <property type="entry name" value="GLHYDRLASE10"/>
</dbReference>
<keyword evidence="1 5" id="KW-0378">Hydrolase</keyword>
<evidence type="ECO:0000313" key="7">
    <source>
        <dbReference type="EMBL" id="HFX13305.1"/>
    </source>
</evidence>
<evidence type="ECO:0000256" key="1">
    <source>
        <dbReference type="ARBA" id="ARBA00022801"/>
    </source>
</evidence>
<dbReference type="Gene3D" id="3.20.20.80">
    <property type="entry name" value="Glycosidases"/>
    <property type="match status" value="1"/>
</dbReference>
<dbReference type="InterPro" id="IPR001000">
    <property type="entry name" value="GH10_dom"/>
</dbReference>
<dbReference type="Pfam" id="PF00331">
    <property type="entry name" value="Glyco_hydro_10"/>
    <property type="match status" value="1"/>
</dbReference>
<dbReference type="PROSITE" id="PS51760">
    <property type="entry name" value="GH10_2"/>
    <property type="match status" value="1"/>
</dbReference>
<comment type="similarity">
    <text evidence="5">Belongs to the glycosyl hydrolase 10 (cellulase F) family.</text>
</comment>
<evidence type="ECO:0000256" key="5">
    <source>
        <dbReference type="RuleBase" id="RU361174"/>
    </source>
</evidence>
<accession>A0A7C3RW36</accession>
<dbReference type="PANTHER" id="PTHR31490:SF90">
    <property type="entry name" value="ENDO-1,4-BETA-XYLANASE A"/>
    <property type="match status" value="1"/>
</dbReference>
<dbReference type="GO" id="GO:0031176">
    <property type="term" value="F:endo-1,4-beta-xylanase activity"/>
    <property type="evidence" value="ECO:0007669"/>
    <property type="project" value="UniProtKB-EC"/>
</dbReference>
<comment type="caution">
    <text evidence="7">The sequence shown here is derived from an EMBL/GenBank/DDBJ whole genome shotgun (WGS) entry which is preliminary data.</text>
</comment>
<evidence type="ECO:0000256" key="2">
    <source>
        <dbReference type="ARBA" id="ARBA00023277"/>
    </source>
</evidence>
<dbReference type="AlphaFoldDB" id="A0A7C3RW36"/>
<evidence type="ECO:0000256" key="4">
    <source>
        <dbReference type="ARBA" id="ARBA00023326"/>
    </source>
</evidence>
<dbReference type="SMART" id="SM00633">
    <property type="entry name" value="Glyco_10"/>
    <property type="match status" value="1"/>
</dbReference>
<reference evidence="7" key="1">
    <citation type="journal article" date="2020" name="mSystems">
        <title>Genome- and Community-Level Interaction Insights into Carbon Utilization and Element Cycling Functions of Hydrothermarchaeota in Hydrothermal Sediment.</title>
        <authorList>
            <person name="Zhou Z."/>
            <person name="Liu Y."/>
            <person name="Xu W."/>
            <person name="Pan J."/>
            <person name="Luo Z.H."/>
            <person name="Li M."/>
        </authorList>
    </citation>
    <scope>NUCLEOTIDE SEQUENCE [LARGE SCALE GENOMIC DNA]</scope>
    <source>
        <strain evidence="7">SpSt-81</strain>
    </source>
</reference>
<organism evidence="7">
    <name type="scientific">Dictyoglomus thermophilum</name>
    <dbReference type="NCBI Taxonomy" id="14"/>
    <lineage>
        <taxon>Bacteria</taxon>
        <taxon>Pseudomonadati</taxon>
        <taxon>Dictyoglomota</taxon>
        <taxon>Dictyoglomia</taxon>
        <taxon>Dictyoglomales</taxon>
        <taxon>Dictyoglomaceae</taxon>
        <taxon>Dictyoglomus</taxon>
    </lineage>
</organism>
<keyword evidence="2 5" id="KW-0119">Carbohydrate metabolism</keyword>
<keyword evidence="7" id="KW-0858">Xylan degradation</keyword>
<dbReference type="InterPro" id="IPR044846">
    <property type="entry name" value="GH10"/>
</dbReference>
<dbReference type="EC" id="3.2.1.8" evidence="5"/>
<dbReference type="InterPro" id="IPR017853">
    <property type="entry name" value="GH"/>
</dbReference>